<keyword evidence="1" id="KW-0732">Signal</keyword>
<accession>A0A9P0CS76</accession>
<sequence>MKLALVCCVIFLVALASARPEGDKYTTKYDNIDLDNIIKSDRLLRSYVDCLLNRKTCTKEGEALKEILPDALKTKCEKCSEKQKSGAKKLIRFMLKERRNMWDELEAVYDPEGIYRKTYEKELKEEGIEV</sequence>
<dbReference type="EMBL" id="OV651828">
    <property type="protein sequence ID" value="CAH1104139.1"/>
    <property type="molecule type" value="Genomic_DNA"/>
</dbReference>
<evidence type="ECO:0000313" key="3">
    <source>
        <dbReference type="Proteomes" id="UP001153636"/>
    </source>
</evidence>
<dbReference type="PANTHER" id="PTHR11257">
    <property type="entry name" value="CHEMOSENSORY PROTEIN-RELATED"/>
    <property type="match status" value="1"/>
</dbReference>
<protein>
    <submittedName>
        <fullName evidence="2">Uncharacterized protein</fullName>
    </submittedName>
</protein>
<dbReference type="PANTHER" id="PTHR11257:SF12">
    <property type="entry name" value="EJACULATORY BULB-SPECIFIC PROTEIN 3-RELATED"/>
    <property type="match status" value="1"/>
</dbReference>
<evidence type="ECO:0000256" key="1">
    <source>
        <dbReference type="SAM" id="SignalP"/>
    </source>
</evidence>
<reference evidence="2" key="1">
    <citation type="submission" date="2022-01" db="EMBL/GenBank/DDBJ databases">
        <authorList>
            <person name="King R."/>
        </authorList>
    </citation>
    <scope>NUCLEOTIDE SEQUENCE</scope>
</reference>
<dbReference type="Proteomes" id="UP001153636">
    <property type="component" value="Chromosome 16"/>
</dbReference>
<dbReference type="SUPFAM" id="SSF100910">
    <property type="entry name" value="Chemosensory protein Csp2"/>
    <property type="match status" value="1"/>
</dbReference>
<dbReference type="Pfam" id="PF03392">
    <property type="entry name" value="OS-D"/>
    <property type="match status" value="1"/>
</dbReference>
<dbReference type="Gene3D" id="1.10.2080.10">
    <property type="entry name" value="Insect odorant-binding protein A10/Ejaculatory bulb-specific protein 3"/>
    <property type="match status" value="1"/>
</dbReference>
<organism evidence="2 3">
    <name type="scientific">Psylliodes chrysocephalus</name>
    <dbReference type="NCBI Taxonomy" id="3402493"/>
    <lineage>
        <taxon>Eukaryota</taxon>
        <taxon>Metazoa</taxon>
        <taxon>Ecdysozoa</taxon>
        <taxon>Arthropoda</taxon>
        <taxon>Hexapoda</taxon>
        <taxon>Insecta</taxon>
        <taxon>Pterygota</taxon>
        <taxon>Neoptera</taxon>
        <taxon>Endopterygota</taxon>
        <taxon>Coleoptera</taxon>
        <taxon>Polyphaga</taxon>
        <taxon>Cucujiformia</taxon>
        <taxon>Chrysomeloidea</taxon>
        <taxon>Chrysomelidae</taxon>
        <taxon>Galerucinae</taxon>
        <taxon>Alticini</taxon>
        <taxon>Psylliodes</taxon>
    </lineage>
</organism>
<proteinExistence type="predicted"/>
<dbReference type="AlphaFoldDB" id="A0A9P0CS76"/>
<dbReference type="OrthoDB" id="6344725at2759"/>
<feature type="signal peptide" evidence="1">
    <location>
        <begin position="1"/>
        <end position="18"/>
    </location>
</feature>
<evidence type="ECO:0000313" key="2">
    <source>
        <dbReference type="EMBL" id="CAH1104139.1"/>
    </source>
</evidence>
<dbReference type="InterPro" id="IPR005055">
    <property type="entry name" value="A10/PebIII"/>
</dbReference>
<feature type="chain" id="PRO_5040510102" evidence="1">
    <location>
        <begin position="19"/>
        <end position="130"/>
    </location>
</feature>
<name>A0A9P0CS76_9CUCU</name>
<dbReference type="InterPro" id="IPR036682">
    <property type="entry name" value="OS_D_A10/PebIII_sf"/>
</dbReference>
<keyword evidence="3" id="KW-1185">Reference proteome</keyword>
<gene>
    <name evidence="2" type="ORF">PSYICH_LOCUS5190</name>
</gene>